<evidence type="ECO:0000256" key="7">
    <source>
        <dbReference type="PIRSR" id="PIRSR601765-1"/>
    </source>
</evidence>
<dbReference type="InterPro" id="IPR036874">
    <property type="entry name" value="Carbonic_anhydrase_sf"/>
</dbReference>
<comment type="similarity">
    <text evidence="1">Belongs to the beta-class carbonic anhydrase family.</text>
</comment>
<evidence type="ECO:0000313" key="8">
    <source>
        <dbReference type="EMBL" id="EHY31798.1"/>
    </source>
</evidence>
<dbReference type="SMART" id="SM00947">
    <property type="entry name" value="Pro_CA"/>
    <property type="match status" value="1"/>
</dbReference>
<comment type="cofactor">
    <cofactor evidence="7">
        <name>Zn(2+)</name>
        <dbReference type="ChEBI" id="CHEBI:29105"/>
    </cofactor>
    <text evidence="7">Binds 1 zinc ion per subunit.</text>
</comment>
<dbReference type="AlphaFoldDB" id="H3KDL3"/>
<dbReference type="Pfam" id="PF00484">
    <property type="entry name" value="Pro_CA"/>
    <property type="match status" value="1"/>
</dbReference>
<evidence type="ECO:0000256" key="3">
    <source>
        <dbReference type="ARBA" id="ARBA00022723"/>
    </source>
</evidence>
<feature type="binding site" evidence="7">
    <location>
        <position position="44"/>
    </location>
    <ligand>
        <name>Zn(2+)</name>
        <dbReference type="ChEBI" id="CHEBI:29105"/>
    </ligand>
</feature>
<feature type="binding site" evidence="7">
    <location>
        <position position="106"/>
    </location>
    <ligand>
        <name>Zn(2+)</name>
        <dbReference type="ChEBI" id="CHEBI:29105"/>
    </ligand>
</feature>
<keyword evidence="3 7" id="KW-0479">Metal-binding</keyword>
<protein>
    <recommendedName>
        <fullName evidence="2">carbonic anhydrase</fullName>
        <ecNumber evidence="2">4.2.1.1</ecNumber>
    </recommendedName>
</protein>
<dbReference type="STRING" id="762967.HMPREF9440_00822"/>
<dbReference type="PANTHER" id="PTHR11002:SF76">
    <property type="entry name" value="CARBONIC ANHYDRASE"/>
    <property type="match status" value="1"/>
</dbReference>
<dbReference type="SUPFAM" id="SSF53056">
    <property type="entry name" value="beta-carbonic anhydrase, cab"/>
    <property type="match status" value="1"/>
</dbReference>
<dbReference type="EC" id="4.2.1.1" evidence="2"/>
<dbReference type="Proteomes" id="UP000004956">
    <property type="component" value="Unassembled WGS sequence"/>
</dbReference>
<sequence>MTNFHDLIEGFHNFKEAHLERDREFFDALKHGQNPRTLVIACCDSRVDPAILMGCRPGDLFVVRNVAALVPAEDQSAAPDAVMAAVEYGVKHLAVEHIIVMGHSNCGGIHGLLNPVEVKNESYIRGWLCLAHPVLDELAHTDIPEDDHHGRSRHCEEAAILLSIENLLSYGWLHDRVEAGTLKLHALYYDMHDGNLCVWDAEKEDFVPSAAIVGKA</sequence>
<accession>H3KDL3</accession>
<dbReference type="GO" id="GO:0004089">
    <property type="term" value="F:carbonate dehydratase activity"/>
    <property type="evidence" value="ECO:0007669"/>
    <property type="project" value="UniProtKB-EC"/>
</dbReference>
<evidence type="ECO:0000256" key="1">
    <source>
        <dbReference type="ARBA" id="ARBA00006217"/>
    </source>
</evidence>
<dbReference type="PANTHER" id="PTHR11002">
    <property type="entry name" value="CARBONIC ANHYDRASE"/>
    <property type="match status" value="1"/>
</dbReference>
<reference evidence="8 9" key="1">
    <citation type="submission" date="2011-11" db="EMBL/GenBank/DDBJ databases">
        <authorList>
            <person name="Weinstock G."/>
            <person name="Sodergren E."/>
            <person name="Clifton S."/>
            <person name="Fulton L."/>
            <person name="Fulton B."/>
            <person name="Courtney L."/>
            <person name="Fronick C."/>
            <person name="Harrison M."/>
            <person name="Strong C."/>
            <person name="Farmer C."/>
            <person name="Delahaunty K."/>
            <person name="Markovic C."/>
            <person name="Hall O."/>
            <person name="Minx P."/>
            <person name="Tomlinson C."/>
            <person name="Mitreva M."/>
            <person name="Hou S."/>
            <person name="Chen J."/>
            <person name="Wollam A."/>
            <person name="Pepin K.H."/>
            <person name="Johnson M."/>
            <person name="Bhonagiri V."/>
            <person name="Zhang X."/>
            <person name="Suruliraj S."/>
            <person name="Warren W."/>
            <person name="Chinwalla A."/>
            <person name="Mardis E.R."/>
            <person name="Wilson R.K."/>
        </authorList>
    </citation>
    <scope>NUCLEOTIDE SEQUENCE [LARGE SCALE GENOMIC DNA]</scope>
    <source>
        <strain evidence="8 9">YIT 11816</strain>
    </source>
</reference>
<keyword evidence="5" id="KW-0456">Lyase</keyword>
<feature type="binding site" evidence="7">
    <location>
        <position position="42"/>
    </location>
    <ligand>
        <name>Zn(2+)</name>
        <dbReference type="ChEBI" id="CHEBI:29105"/>
    </ligand>
</feature>
<dbReference type="HOGENOM" id="CLU_053879_5_3_4"/>
<name>H3KDL3_9BURK</name>
<evidence type="ECO:0000313" key="9">
    <source>
        <dbReference type="Proteomes" id="UP000004956"/>
    </source>
</evidence>
<dbReference type="OrthoDB" id="9797527at2"/>
<keyword evidence="4 7" id="KW-0862">Zinc</keyword>
<dbReference type="RefSeq" id="WP_008541521.1">
    <property type="nucleotide sequence ID" value="NZ_JH604923.1"/>
</dbReference>
<dbReference type="GO" id="GO:0008270">
    <property type="term" value="F:zinc ion binding"/>
    <property type="evidence" value="ECO:0007669"/>
    <property type="project" value="InterPro"/>
</dbReference>
<dbReference type="PATRIC" id="fig|762967.3.peg.655"/>
<comment type="catalytic activity">
    <reaction evidence="6">
        <text>hydrogencarbonate + H(+) = CO2 + H2O</text>
        <dbReference type="Rhea" id="RHEA:10748"/>
        <dbReference type="ChEBI" id="CHEBI:15377"/>
        <dbReference type="ChEBI" id="CHEBI:15378"/>
        <dbReference type="ChEBI" id="CHEBI:16526"/>
        <dbReference type="ChEBI" id="CHEBI:17544"/>
        <dbReference type="EC" id="4.2.1.1"/>
    </reaction>
</comment>
<feature type="binding site" evidence="7">
    <location>
        <position position="103"/>
    </location>
    <ligand>
        <name>Zn(2+)</name>
        <dbReference type="ChEBI" id="CHEBI:29105"/>
    </ligand>
</feature>
<dbReference type="EMBL" id="AFBQ01000113">
    <property type="protein sequence ID" value="EHY31798.1"/>
    <property type="molecule type" value="Genomic_DNA"/>
</dbReference>
<comment type="caution">
    <text evidence="8">The sequence shown here is derived from an EMBL/GenBank/DDBJ whole genome shotgun (WGS) entry which is preliminary data.</text>
</comment>
<evidence type="ECO:0000256" key="6">
    <source>
        <dbReference type="ARBA" id="ARBA00048348"/>
    </source>
</evidence>
<proteinExistence type="inferred from homology"/>
<evidence type="ECO:0000256" key="4">
    <source>
        <dbReference type="ARBA" id="ARBA00022833"/>
    </source>
</evidence>
<dbReference type="Gene3D" id="3.40.1050.10">
    <property type="entry name" value="Carbonic anhydrase"/>
    <property type="match status" value="1"/>
</dbReference>
<organism evidence="8 9">
    <name type="scientific">Sutterella parvirubra YIT 11816</name>
    <dbReference type="NCBI Taxonomy" id="762967"/>
    <lineage>
        <taxon>Bacteria</taxon>
        <taxon>Pseudomonadati</taxon>
        <taxon>Pseudomonadota</taxon>
        <taxon>Betaproteobacteria</taxon>
        <taxon>Burkholderiales</taxon>
        <taxon>Sutterellaceae</taxon>
        <taxon>Sutterella</taxon>
    </lineage>
</organism>
<evidence type="ECO:0000256" key="5">
    <source>
        <dbReference type="ARBA" id="ARBA00023239"/>
    </source>
</evidence>
<keyword evidence="9" id="KW-1185">Reference proteome</keyword>
<dbReference type="InterPro" id="IPR001765">
    <property type="entry name" value="Carbonic_anhydrase"/>
</dbReference>
<gene>
    <name evidence="8" type="ORF">HMPREF9440_00822</name>
</gene>
<evidence type="ECO:0000256" key="2">
    <source>
        <dbReference type="ARBA" id="ARBA00012925"/>
    </source>
</evidence>